<dbReference type="InterPro" id="IPR045518">
    <property type="entry name" value="2EXR"/>
</dbReference>
<evidence type="ECO:0000259" key="2">
    <source>
        <dbReference type="Pfam" id="PF20150"/>
    </source>
</evidence>
<evidence type="ECO:0000313" key="4">
    <source>
        <dbReference type="Proteomes" id="UP000235786"/>
    </source>
</evidence>
<proteinExistence type="predicted"/>
<keyword evidence="4" id="KW-1185">Reference proteome</keyword>
<dbReference type="OrthoDB" id="3548310at2759"/>
<feature type="compositionally biased region" description="Gly residues" evidence="1">
    <location>
        <begin position="60"/>
        <end position="69"/>
    </location>
</feature>
<accession>A0A2J6RFG0</accession>
<name>A0A2J6RFG0_HYAVF</name>
<evidence type="ECO:0000313" key="3">
    <source>
        <dbReference type="EMBL" id="PMD37261.1"/>
    </source>
</evidence>
<reference evidence="3 4" key="1">
    <citation type="submission" date="2016-04" db="EMBL/GenBank/DDBJ databases">
        <title>A degradative enzymes factory behind the ericoid mycorrhizal symbiosis.</title>
        <authorList>
            <consortium name="DOE Joint Genome Institute"/>
            <person name="Martino E."/>
            <person name="Morin E."/>
            <person name="Grelet G."/>
            <person name="Kuo A."/>
            <person name="Kohler A."/>
            <person name="Daghino S."/>
            <person name="Barry K."/>
            <person name="Choi C."/>
            <person name="Cichocki N."/>
            <person name="Clum A."/>
            <person name="Copeland A."/>
            <person name="Hainaut M."/>
            <person name="Haridas S."/>
            <person name="Labutti K."/>
            <person name="Lindquist E."/>
            <person name="Lipzen A."/>
            <person name="Khouja H.-R."/>
            <person name="Murat C."/>
            <person name="Ohm R."/>
            <person name="Olson A."/>
            <person name="Spatafora J."/>
            <person name="Veneault-Fourrey C."/>
            <person name="Henrissat B."/>
            <person name="Grigoriev I."/>
            <person name="Martin F."/>
            <person name="Perotto S."/>
        </authorList>
    </citation>
    <scope>NUCLEOTIDE SEQUENCE [LARGE SCALE GENOMIC DNA]</scope>
    <source>
        <strain evidence="3 4">F</strain>
    </source>
</reference>
<feature type="domain" description="2EXR" evidence="2">
    <location>
        <begin position="99"/>
        <end position="191"/>
    </location>
</feature>
<feature type="region of interest" description="Disordered" evidence="1">
    <location>
        <begin position="48"/>
        <end position="91"/>
    </location>
</feature>
<gene>
    <name evidence="3" type="ORF">L207DRAFT_585613</name>
</gene>
<dbReference type="AlphaFoldDB" id="A0A2J6RFG0"/>
<dbReference type="Pfam" id="PF20150">
    <property type="entry name" value="2EXR"/>
    <property type="match status" value="1"/>
</dbReference>
<organism evidence="3 4">
    <name type="scientific">Hyaloscypha variabilis (strain UAMH 11265 / GT02V1 / F)</name>
    <name type="common">Meliniomyces variabilis</name>
    <dbReference type="NCBI Taxonomy" id="1149755"/>
    <lineage>
        <taxon>Eukaryota</taxon>
        <taxon>Fungi</taxon>
        <taxon>Dikarya</taxon>
        <taxon>Ascomycota</taxon>
        <taxon>Pezizomycotina</taxon>
        <taxon>Leotiomycetes</taxon>
        <taxon>Helotiales</taxon>
        <taxon>Hyaloscyphaceae</taxon>
        <taxon>Hyaloscypha</taxon>
        <taxon>Hyaloscypha variabilis</taxon>
    </lineage>
</organism>
<evidence type="ECO:0000256" key="1">
    <source>
        <dbReference type="SAM" id="MobiDB-lite"/>
    </source>
</evidence>
<dbReference type="EMBL" id="KZ613949">
    <property type="protein sequence ID" value="PMD37261.1"/>
    <property type="molecule type" value="Genomic_DNA"/>
</dbReference>
<dbReference type="Proteomes" id="UP000235786">
    <property type="component" value="Unassembled WGS sequence"/>
</dbReference>
<sequence length="317" mass="34625">MGLKNPGRCKVPKVIKETQQSTIRCPGLSTSCKKDCLRSSTARKVKEVIDSKTVDVTGGPSSGQPGGQNEGHSNGGAITDDTSSNTEDQDKSDNDFAFLFSKLPPELQLIVYGFAGSYEGGRRIIEVVFGQDKIDEPSFRMTSPTCPYQACDIRDVMGSAAALRQFNKRFPNRLQYPGSRDIYFNAARDTIFLDAASIWALIEWESWPHLQTLYDPNARPLGFDLIRSLATPLVDNNIFGFGILRLGNAMHPPQIGGVVDPIQTLRGVPNAVQDLPALLQHLTTLFTKNPQTLAAQVAYNDARGFAPTVFGPPEPPV</sequence>
<protein>
    <recommendedName>
        <fullName evidence="2">2EXR domain-containing protein</fullName>
    </recommendedName>
</protein>